<evidence type="ECO:0000256" key="5">
    <source>
        <dbReference type="ARBA" id="ARBA00023040"/>
    </source>
</evidence>
<keyword evidence="7 9" id="KW-0675">Receptor</keyword>
<proteinExistence type="inferred from homology"/>
<dbReference type="PRINTS" id="PR00237">
    <property type="entry name" value="GPCRRHODOPSN"/>
</dbReference>
<feature type="transmembrane region" description="Helical" evidence="10">
    <location>
        <begin position="192"/>
        <end position="214"/>
    </location>
</feature>
<feature type="transmembrane region" description="Helical" evidence="10">
    <location>
        <begin position="163"/>
        <end position="180"/>
    </location>
</feature>
<comment type="similarity">
    <text evidence="9">Belongs to the G-protein coupled receptor 1 family.</text>
</comment>
<dbReference type="GO" id="GO:0004930">
    <property type="term" value="F:G protein-coupled receptor activity"/>
    <property type="evidence" value="ECO:0007669"/>
    <property type="project" value="UniProtKB-KW"/>
</dbReference>
<comment type="caution">
    <text evidence="12">The sequence shown here is derived from an EMBL/GenBank/DDBJ whole genome shotgun (WGS) entry which is preliminary data.</text>
</comment>
<evidence type="ECO:0000313" key="12">
    <source>
        <dbReference type="EMBL" id="KAJ7383650.1"/>
    </source>
</evidence>
<feature type="transmembrane region" description="Helical" evidence="10">
    <location>
        <begin position="264"/>
        <end position="284"/>
    </location>
</feature>
<dbReference type="PANTHER" id="PTHR24249:SF372">
    <property type="entry name" value="G-PROTEIN COUPLED RECEPTORS FAMILY 1 PROFILE DOMAIN-CONTAINING PROTEIN"/>
    <property type="match status" value="1"/>
</dbReference>
<evidence type="ECO:0000256" key="7">
    <source>
        <dbReference type="ARBA" id="ARBA00023170"/>
    </source>
</evidence>
<evidence type="ECO:0000256" key="1">
    <source>
        <dbReference type="ARBA" id="ARBA00004651"/>
    </source>
</evidence>
<feature type="domain" description="G-protein coupled receptors family 1 profile" evidence="11">
    <location>
        <begin position="61"/>
        <end position="316"/>
    </location>
</feature>
<evidence type="ECO:0000256" key="8">
    <source>
        <dbReference type="ARBA" id="ARBA00023224"/>
    </source>
</evidence>
<dbReference type="SMART" id="SM01381">
    <property type="entry name" value="7TM_GPCR_Srsx"/>
    <property type="match status" value="1"/>
</dbReference>
<feature type="transmembrane region" description="Helical" evidence="10">
    <location>
        <begin position="296"/>
        <end position="318"/>
    </location>
</feature>
<evidence type="ECO:0000256" key="2">
    <source>
        <dbReference type="ARBA" id="ARBA00022475"/>
    </source>
</evidence>
<evidence type="ECO:0000256" key="3">
    <source>
        <dbReference type="ARBA" id="ARBA00022692"/>
    </source>
</evidence>
<dbReference type="OrthoDB" id="9444602at2759"/>
<dbReference type="InterPro" id="IPR050569">
    <property type="entry name" value="TAAR"/>
</dbReference>
<evidence type="ECO:0000256" key="6">
    <source>
        <dbReference type="ARBA" id="ARBA00023136"/>
    </source>
</evidence>
<feature type="transmembrane region" description="Helical" evidence="10">
    <location>
        <begin position="81"/>
        <end position="101"/>
    </location>
</feature>
<dbReference type="InterPro" id="IPR000276">
    <property type="entry name" value="GPCR_Rhodpsn"/>
</dbReference>
<gene>
    <name evidence="12" type="ORF">OS493_026836</name>
</gene>
<dbReference type="PROSITE" id="PS50262">
    <property type="entry name" value="G_PROTEIN_RECEP_F1_2"/>
    <property type="match status" value="1"/>
</dbReference>
<comment type="subcellular location">
    <subcellularLocation>
        <location evidence="1">Cell membrane</location>
        <topology evidence="1">Multi-pass membrane protein</topology>
    </subcellularLocation>
</comment>
<sequence length="342" mass="38440">MFNSNLSEKNLTDARNSSGNQLCSLLKQVQTGNDITFTEFRALCAFISSLNAILAVIAILGNSVIIAAFYRFESLRTPSNLLSIGLSFSDLLVGLVTQPIFVAETAFFAANSDMACALKDLYVIFLFSFSSASMMHVCLISIERSIAIVHPFKHHRLVTKKRVVVFFVVFWISWTLLAIFTRRMHGGGVIGYSRVGFVTFSALVVLSINLRLWIEARRHTRVIQHIMTQTSLQLTSYSTSEGGRSRRDSRVMTKRARNTKAAKTILLIVGFMILCNLPLIAAFIARKRVRGRVVTVLWFASNTIALLPAILNPVAYFWRKRDFRISVKRMFGWQNAVAAVEQ</sequence>
<keyword evidence="6 10" id="KW-0472">Membrane</keyword>
<dbReference type="Proteomes" id="UP001163046">
    <property type="component" value="Unassembled WGS sequence"/>
</dbReference>
<keyword evidence="13" id="KW-1185">Reference proteome</keyword>
<dbReference type="GO" id="GO:0005886">
    <property type="term" value="C:plasma membrane"/>
    <property type="evidence" value="ECO:0007669"/>
    <property type="project" value="UniProtKB-SubCell"/>
</dbReference>
<feature type="transmembrane region" description="Helical" evidence="10">
    <location>
        <begin position="121"/>
        <end position="142"/>
    </location>
</feature>
<dbReference type="SUPFAM" id="SSF81321">
    <property type="entry name" value="Family A G protein-coupled receptor-like"/>
    <property type="match status" value="1"/>
</dbReference>
<keyword evidence="4 10" id="KW-1133">Transmembrane helix</keyword>
<evidence type="ECO:0000259" key="11">
    <source>
        <dbReference type="PROSITE" id="PS50262"/>
    </source>
</evidence>
<evidence type="ECO:0000256" key="10">
    <source>
        <dbReference type="SAM" id="Phobius"/>
    </source>
</evidence>
<feature type="transmembrane region" description="Helical" evidence="10">
    <location>
        <begin position="46"/>
        <end position="69"/>
    </location>
</feature>
<evidence type="ECO:0000256" key="4">
    <source>
        <dbReference type="ARBA" id="ARBA00022989"/>
    </source>
</evidence>
<accession>A0A9W9ZLT0</accession>
<keyword evidence="5 9" id="KW-0297">G-protein coupled receptor</keyword>
<dbReference type="InterPro" id="IPR017452">
    <property type="entry name" value="GPCR_Rhodpsn_7TM"/>
</dbReference>
<dbReference type="EMBL" id="MU825896">
    <property type="protein sequence ID" value="KAJ7383650.1"/>
    <property type="molecule type" value="Genomic_DNA"/>
</dbReference>
<keyword evidence="3 9" id="KW-0812">Transmembrane</keyword>
<evidence type="ECO:0000256" key="9">
    <source>
        <dbReference type="RuleBase" id="RU000688"/>
    </source>
</evidence>
<keyword evidence="8 9" id="KW-0807">Transducer</keyword>
<dbReference type="PROSITE" id="PS00237">
    <property type="entry name" value="G_PROTEIN_RECEP_F1_1"/>
    <property type="match status" value="1"/>
</dbReference>
<dbReference type="Gene3D" id="1.20.1070.10">
    <property type="entry name" value="Rhodopsin 7-helix transmembrane proteins"/>
    <property type="match status" value="1"/>
</dbReference>
<dbReference type="Pfam" id="PF00001">
    <property type="entry name" value="7tm_1"/>
    <property type="match status" value="1"/>
</dbReference>
<organism evidence="12 13">
    <name type="scientific">Desmophyllum pertusum</name>
    <dbReference type="NCBI Taxonomy" id="174260"/>
    <lineage>
        <taxon>Eukaryota</taxon>
        <taxon>Metazoa</taxon>
        <taxon>Cnidaria</taxon>
        <taxon>Anthozoa</taxon>
        <taxon>Hexacorallia</taxon>
        <taxon>Scleractinia</taxon>
        <taxon>Caryophylliina</taxon>
        <taxon>Caryophylliidae</taxon>
        <taxon>Desmophyllum</taxon>
    </lineage>
</organism>
<name>A0A9W9ZLT0_9CNID</name>
<protein>
    <recommendedName>
        <fullName evidence="11">G-protein coupled receptors family 1 profile domain-containing protein</fullName>
    </recommendedName>
</protein>
<dbReference type="PANTHER" id="PTHR24249">
    <property type="entry name" value="HISTAMINE RECEPTOR-RELATED G-PROTEIN COUPLED RECEPTOR"/>
    <property type="match status" value="1"/>
</dbReference>
<keyword evidence="2" id="KW-1003">Cell membrane</keyword>
<evidence type="ECO:0000313" key="13">
    <source>
        <dbReference type="Proteomes" id="UP001163046"/>
    </source>
</evidence>
<reference evidence="12" key="1">
    <citation type="submission" date="2023-01" db="EMBL/GenBank/DDBJ databases">
        <title>Genome assembly of the deep-sea coral Lophelia pertusa.</title>
        <authorList>
            <person name="Herrera S."/>
            <person name="Cordes E."/>
        </authorList>
    </citation>
    <scope>NUCLEOTIDE SEQUENCE</scope>
    <source>
        <strain evidence="12">USNM1676648</strain>
        <tissue evidence="12">Polyp</tissue>
    </source>
</reference>
<dbReference type="AlphaFoldDB" id="A0A9W9ZLT0"/>